<dbReference type="InterPro" id="IPR017475">
    <property type="entry name" value="EPS_sugar_tfrase"/>
</dbReference>
<feature type="transmembrane region" description="Helical" evidence="7">
    <location>
        <begin position="96"/>
        <end position="114"/>
    </location>
</feature>
<evidence type="ECO:0000313" key="9">
    <source>
        <dbReference type="EMBL" id="TCK07132.1"/>
    </source>
</evidence>
<evidence type="ECO:0000256" key="7">
    <source>
        <dbReference type="SAM" id="Phobius"/>
    </source>
</evidence>
<dbReference type="PANTHER" id="PTHR30576:SF0">
    <property type="entry name" value="UNDECAPRENYL-PHOSPHATE N-ACETYLGALACTOSAMINYL 1-PHOSPHATE TRANSFERASE-RELATED"/>
    <property type="match status" value="1"/>
</dbReference>
<dbReference type="Proteomes" id="UP000294546">
    <property type="component" value="Unassembled WGS sequence"/>
</dbReference>
<evidence type="ECO:0000256" key="6">
    <source>
        <dbReference type="ARBA" id="ARBA00023136"/>
    </source>
</evidence>
<gene>
    <name evidence="9" type="ORF">CLV83_1989</name>
</gene>
<evidence type="ECO:0000256" key="5">
    <source>
        <dbReference type="ARBA" id="ARBA00022989"/>
    </source>
</evidence>
<dbReference type="InterPro" id="IPR003362">
    <property type="entry name" value="Bact_transf"/>
</dbReference>
<organism evidence="9 10">
    <name type="scientific">Marinobacterium mangrovicola</name>
    <dbReference type="NCBI Taxonomy" id="1476959"/>
    <lineage>
        <taxon>Bacteria</taxon>
        <taxon>Pseudomonadati</taxon>
        <taxon>Pseudomonadota</taxon>
        <taxon>Gammaproteobacteria</taxon>
        <taxon>Oceanospirillales</taxon>
        <taxon>Oceanospirillaceae</taxon>
        <taxon>Marinobacterium</taxon>
    </lineage>
</organism>
<comment type="similarity">
    <text evidence="2">Belongs to the bacterial sugar transferase family.</text>
</comment>
<comment type="caution">
    <text evidence="9">The sequence shown here is derived from an EMBL/GenBank/DDBJ whole genome shotgun (WGS) entry which is preliminary data.</text>
</comment>
<evidence type="ECO:0000256" key="3">
    <source>
        <dbReference type="ARBA" id="ARBA00022679"/>
    </source>
</evidence>
<evidence type="ECO:0000256" key="4">
    <source>
        <dbReference type="ARBA" id="ARBA00022692"/>
    </source>
</evidence>
<keyword evidence="5 7" id="KW-1133">Transmembrane helix</keyword>
<feature type="transmembrane region" description="Helical" evidence="7">
    <location>
        <begin position="36"/>
        <end position="56"/>
    </location>
</feature>
<sequence length="410" mass="46590">MISRLAVGVVGLILGPLVVALMMWSSPQVLLYPDNVQFNSLIAIALTYLLCNFTLSRLITYPGTRAKLYILPIVTLAFMLTSGFFLASRLGYSRMALVYGWLFTLIWCFVSYSLSIRYRQRRFAVVPFGEAKGLSFPNTVLTDELLSPELRNKRTDAVVVDLDSDELTPEWERFLAYCTLSRIPVYHVTQVRESLTGRVYIDRLSENAFGALLPPALYEAAKRLLDILVSLVAIPLLTPVMLLTALFIRLESPGPALFCQPRVGQGNRDFRIYKFRSMYKDSEAKGAQLATQGDARVTRVGRIIRRLRIDELPQFFNVLKGDMSLIGPRPEQRALVEQFEGEIPFYVYRHVVKPGITGWAQVTQGYAGDVDDTRIKLEYDFYYIKHLSPWLDLLILFKTIRTVLTGFGAR</sequence>
<dbReference type="GO" id="GO:0016020">
    <property type="term" value="C:membrane"/>
    <property type="evidence" value="ECO:0007669"/>
    <property type="project" value="UniProtKB-SubCell"/>
</dbReference>
<dbReference type="PANTHER" id="PTHR30576">
    <property type="entry name" value="COLANIC BIOSYNTHESIS UDP-GLUCOSE LIPID CARRIER TRANSFERASE"/>
    <property type="match status" value="1"/>
</dbReference>
<dbReference type="Pfam" id="PF02397">
    <property type="entry name" value="Bac_transf"/>
    <property type="match status" value="1"/>
</dbReference>
<evidence type="ECO:0000256" key="1">
    <source>
        <dbReference type="ARBA" id="ARBA00004141"/>
    </source>
</evidence>
<dbReference type="NCBIfam" id="TIGR03025">
    <property type="entry name" value="EPS_sugtrans"/>
    <property type="match status" value="1"/>
</dbReference>
<dbReference type="GO" id="GO:0016780">
    <property type="term" value="F:phosphotransferase activity, for other substituted phosphate groups"/>
    <property type="evidence" value="ECO:0007669"/>
    <property type="project" value="TreeGrafter"/>
</dbReference>
<protein>
    <submittedName>
        <fullName evidence="9">Exopolysaccharide biosynthesis polyprenyl glycosylphosphotransferase</fullName>
    </submittedName>
</protein>
<keyword evidence="3 9" id="KW-0808">Transferase</keyword>
<comment type="subcellular location">
    <subcellularLocation>
        <location evidence="1">Membrane</location>
        <topology evidence="1">Multi-pass membrane protein</topology>
    </subcellularLocation>
</comment>
<proteinExistence type="inferred from homology"/>
<keyword evidence="6 7" id="KW-0472">Membrane</keyword>
<feature type="transmembrane region" description="Helical" evidence="7">
    <location>
        <begin position="68"/>
        <end position="90"/>
    </location>
</feature>
<accession>A0A4R1GRI2</accession>
<keyword evidence="4 7" id="KW-0812">Transmembrane</keyword>
<keyword evidence="10" id="KW-1185">Reference proteome</keyword>
<dbReference type="EMBL" id="SMFU01000008">
    <property type="protein sequence ID" value="TCK07132.1"/>
    <property type="molecule type" value="Genomic_DNA"/>
</dbReference>
<feature type="transmembrane region" description="Helical" evidence="7">
    <location>
        <begin position="227"/>
        <end position="248"/>
    </location>
</feature>
<evidence type="ECO:0000259" key="8">
    <source>
        <dbReference type="Pfam" id="PF02397"/>
    </source>
</evidence>
<dbReference type="AlphaFoldDB" id="A0A4R1GRI2"/>
<evidence type="ECO:0000256" key="2">
    <source>
        <dbReference type="ARBA" id="ARBA00006464"/>
    </source>
</evidence>
<evidence type="ECO:0000313" key="10">
    <source>
        <dbReference type="Proteomes" id="UP000294546"/>
    </source>
</evidence>
<name>A0A4R1GRI2_9GAMM</name>
<feature type="domain" description="Bacterial sugar transferase" evidence="8">
    <location>
        <begin position="222"/>
        <end position="404"/>
    </location>
</feature>
<reference evidence="9 10" key="1">
    <citation type="submission" date="2019-03" db="EMBL/GenBank/DDBJ databases">
        <title>Genomic Encyclopedia of Archaeal and Bacterial Type Strains, Phase II (KMG-II): from individual species to whole genera.</title>
        <authorList>
            <person name="Goeker M."/>
        </authorList>
    </citation>
    <scope>NUCLEOTIDE SEQUENCE [LARGE SCALE GENOMIC DNA]</scope>
    <source>
        <strain evidence="9 10">DSM 27697</strain>
    </source>
</reference>